<dbReference type="AlphaFoldDB" id="A0AAI8GC17"/>
<gene>
    <name evidence="1" type="ORF">UN65_13510</name>
</gene>
<protein>
    <submittedName>
        <fullName evidence="1">Uncharacterized protein</fullName>
    </submittedName>
</protein>
<dbReference type="Proteomes" id="UP000304840">
    <property type="component" value="Chromosome"/>
</dbReference>
<dbReference type="EMBL" id="CP010992">
    <property type="protein sequence ID" value="AMO21215.1"/>
    <property type="molecule type" value="Genomic_DNA"/>
</dbReference>
<evidence type="ECO:0000313" key="1">
    <source>
        <dbReference type="EMBL" id="AMO21215.1"/>
    </source>
</evidence>
<organism evidence="1 2">
    <name type="scientific">Flavobacterium columnare</name>
    <dbReference type="NCBI Taxonomy" id="996"/>
    <lineage>
        <taxon>Bacteria</taxon>
        <taxon>Pseudomonadati</taxon>
        <taxon>Bacteroidota</taxon>
        <taxon>Flavobacteriia</taxon>
        <taxon>Flavobacteriales</taxon>
        <taxon>Flavobacteriaceae</taxon>
        <taxon>Flavobacterium</taxon>
    </lineage>
</organism>
<proteinExistence type="predicted"/>
<sequence>MQFCENLDDAQTIKGVKHFSLIQNPKDDEFGNMYRKQEIFVWNAFEDLEKIELLFSRSETKYERLPSDGLGPATTIKVEVKIYDTKKLIHNTVFEKLRKNGKNFFFDKAVM</sequence>
<reference evidence="2" key="1">
    <citation type="submission" date="2016-03" db="EMBL/GenBank/DDBJ databases">
        <title>Flavobacterium columnare strain B185, complete genome.</title>
        <authorList>
            <person name="Sundberg L.-R."/>
            <person name="Papponen P."/>
            <person name="Laanto E."/>
        </authorList>
    </citation>
    <scope>NUCLEOTIDE SEQUENCE [LARGE SCALE GENOMIC DNA]</scope>
    <source>
        <strain evidence="2">B185</strain>
    </source>
</reference>
<accession>A0AAI8GC17</accession>
<dbReference type="RefSeq" id="WP_138425762.1">
    <property type="nucleotide sequence ID" value="NZ_CP010992.1"/>
</dbReference>
<name>A0AAI8GC17_9FLAO</name>
<reference evidence="1 2" key="2">
    <citation type="submission" date="2019-05" db="EMBL/GenBank/DDBJ databases">
        <authorList>
            <person name="Ravantti J.J."/>
        </authorList>
    </citation>
    <scope>NUCLEOTIDE SEQUENCE [LARGE SCALE GENOMIC DNA]</scope>
    <source>
        <strain evidence="1 2">B185</strain>
    </source>
</reference>
<evidence type="ECO:0000313" key="2">
    <source>
        <dbReference type="Proteomes" id="UP000304840"/>
    </source>
</evidence>